<dbReference type="InterPro" id="IPR010920">
    <property type="entry name" value="LSM_dom_sf"/>
</dbReference>
<dbReference type="Gene3D" id="2.30.30.60">
    <property type="match status" value="1"/>
</dbReference>
<feature type="transmembrane region" description="Helical" evidence="7">
    <location>
        <begin position="37"/>
        <end position="57"/>
    </location>
</feature>
<dbReference type="InterPro" id="IPR011014">
    <property type="entry name" value="MscS_channel_TM-2"/>
</dbReference>
<dbReference type="InterPro" id="IPR006685">
    <property type="entry name" value="MscS_channel_2nd"/>
</dbReference>
<keyword evidence="4 7" id="KW-0812">Transmembrane</keyword>
<name>A0A1I7GYR9_9FLAO</name>
<dbReference type="SUPFAM" id="SSF50182">
    <property type="entry name" value="Sm-like ribonucleoproteins"/>
    <property type="match status" value="1"/>
</dbReference>
<dbReference type="InterPro" id="IPR049142">
    <property type="entry name" value="MS_channel_1st"/>
</dbReference>
<organism evidence="11 12">
    <name type="scientific">Pustulibacterium marinum</name>
    <dbReference type="NCBI Taxonomy" id="1224947"/>
    <lineage>
        <taxon>Bacteria</taxon>
        <taxon>Pseudomonadati</taxon>
        <taxon>Bacteroidota</taxon>
        <taxon>Flavobacteriia</taxon>
        <taxon>Flavobacteriales</taxon>
        <taxon>Flavobacteriaceae</taxon>
        <taxon>Pustulibacterium</taxon>
    </lineage>
</organism>
<feature type="transmembrane region" description="Helical" evidence="7">
    <location>
        <begin position="78"/>
        <end position="97"/>
    </location>
</feature>
<sequence length="310" mass="34741">MFYQEETTEEINEQFKTAWDKMVTKLGDWFDAIVVNLPNFILAILVFVAAFLLSGYISKFTLRLLHKTKMQRSIKIMISKIVSVMVILIGMILALGIMNLSKVLTTILAGAGVAGLAVGLALQGTLSNTFSGIMLSVVDNIKIGDWVETNGYTGEVLDIDLRNTTIRQVDNKLVYVPNRLVVENSLKNYSTNSQARVILTCGVGYESNLEMVREVTIKVAKELSKDSGRENEVQFFYTEFGDSSINYELRFWVNAAKLINIREAKGEAIMKIKKAYDQHNINIPFPIRTINFTNPMTVQEKGSAKNSDSE</sequence>
<dbReference type="AlphaFoldDB" id="A0A1I7GYR9"/>
<dbReference type="InterPro" id="IPR049278">
    <property type="entry name" value="MS_channel_C"/>
</dbReference>
<dbReference type="InterPro" id="IPR011066">
    <property type="entry name" value="MscS_channel_C_sf"/>
</dbReference>
<dbReference type="OrthoDB" id="1522493at2"/>
<dbReference type="SUPFAM" id="SSF82861">
    <property type="entry name" value="Mechanosensitive channel protein MscS (YggB), transmembrane region"/>
    <property type="match status" value="1"/>
</dbReference>
<evidence type="ECO:0000256" key="4">
    <source>
        <dbReference type="ARBA" id="ARBA00022692"/>
    </source>
</evidence>
<feature type="domain" description="Mechanosensitive ion channel MscS" evidence="8">
    <location>
        <begin position="125"/>
        <end position="190"/>
    </location>
</feature>
<dbReference type="GO" id="GO:0005886">
    <property type="term" value="C:plasma membrane"/>
    <property type="evidence" value="ECO:0007669"/>
    <property type="project" value="UniProtKB-SubCell"/>
</dbReference>
<dbReference type="PANTHER" id="PTHR30221">
    <property type="entry name" value="SMALL-CONDUCTANCE MECHANOSENSITIVE CHANNEL"/>
    <property type="match status" value="1"/>
</dbReference>
<comment type="similarity">
    <text evidence="2">Belongs to the MscS (TC 1.A.23) family.</text>
</comment>
<evidence type="ECO:0000313" key="11">
    <source>
        <dbReference type="EMBL" id="SFU53555.1"/>
    </source>
</evidence>
<dbReference type="Gene3D" id="1.10.287.1260">
    <property type="match status" value="1"/>
</dbReference>
<keyword evidence="12" id="KW-1185">Reference proteome</keyword>
<dbReference type="GO" id="GO:0008381">
    <property type="term" value="F:mechanosensitive monoatomic ion channel activity"/>
    <property type="evidence" value="ECO:0007669"/>
    <property type="project" value="InterPro"/>
</dbReference>
<dbReference type="Proteomes" id="UP000199138">
    <property type="component" value="Unassembled WGS sequence"/>
</dbReference>
<evidence type="ECO:0000313" key="12">
    <source>
        <dbReference type="Proteomes" id="UP000199138"/>
    </source>
</evidence>
<dbReference type="Pfam" id="PF05552">
    <property type="entry name" value="MS_channel_1st_1"/>
    <property type="match status" value="1"/>
</dbReference>
<evidence type="ECO:0000259" key="8">
    <source>
        <dbReference type="Pfam" id="PF00924"/>
    </source>
</evidence>
<reference evidence="11 12" key="1">
    <citation type="submission" date="2016-10" db="EMBL/GenBank/DDBJ databases">
        <authorList>
            <person name="de Groot N.N."/>
        </authorList>
    </citation>
    <scope>NUCLEOTIDE SEQUENCE [LARGE SCALE GENOMIC DNA]</scope>
    <source>
        <strain evidence="11 12">CGMCC 1.12333</strain>
    </source>
</reference>
<accession>A0A1I7GYR9</accession>
<dbReference type="SUPFAM" id="SSF82689">
    <property type="entry name" value="Mechanosensitive channel protein MscS (YggB), C-terminal domain"/>
    <property type="match status" value="1"/>
</dbReference>
<evidence type="ECO:0000256" key="5">
    <source>
        <dbReference type="ARBA" id="ARBA00022989"/>
    </source>
</evidence>
<dbReference type="PANTHER" id="PTHR30221:SF1">
    <property type="entry name" value="SMALL-CONDUCTANCE MECHANOSENSITIVE CHANNEL"/>
    <property type="match status" value="1"/>
</dbReference>
<dbReference type="STRING" id="1224947.SAMN05216480_106104"/>
<evidence type="ECO:0000256" key="1">
    <source>
        <dbReference type="ARBA" id="ARBA00004651"/>
    </source>
</evidence>
<protein>
    <submittedName>
        <fullName evidence="11">Small conductance mechanosensitive channel</fullName>
    </submittedName>
</protein>
<keyword evidence="3" id="KW-1003">Cell membrane</keyword>
<feature type="transmembrane region" description="Helical" evidence="7">
    <location>
        <begin position="103"/>
        <end position="122"/>
    </location>
</feature>
<gene>
    <name evidence="11" type="ORF">SAMN05216480_106104</name>
</gene>
<comment type="subcellular location">
    <subcellularLocation>
        <location evidence="1">Cell membrane</location>
        <topology evidence="1">Multi-pass membrane protein</topology>
    </subcellularLocation>
</comment>
<evidence type="ECO:0000256" key="2">
    <source>
        <dbReference type="ARBA" id="ARBA00008017"/>
    </source>
</evidence>
<evidence type="ECO:0000259" key="10">
    <source>
        <dbReference type="Pfam" id="PF21088"/>
    </source>
</evidence>
<keyword evidence="6 7" id="KW-0472">Membrane</keyword>
<dbReference type="InterPro" id="IPR023408">
    <property type="entry name" value="MscS_beta-dom_sf"/>
</dbReference>
<evidence type="ECO:0000259" key="9">
    <source>
        <dbReference type="Pfam" id="PF21082"/>
    </source>
</evidence>
<dbReference type="Pfam" id="PF21082">
    <property type="entry name" value="MS_channel_3rd"/>
    <property type="match status" value="1"/>
</dbReference>
<evidence type="ECO:0000256" key="7">
    <source>
        <dbReference type="SAM" id="Phobius"/>
    </source>
</evidence>
<dbReference type="Gene3D" id="3.30.70.100">
    <property type="match status" value="1"/>
</dbReference>
<keyword evidence="5 7" id="KW-1133">Transmembrane helix</keyword>
<dbReference type="Pfam" id="PF00924">
    <property type="entry name" value="MS_channel_2nd"/>
    <property type="match status" value="1"/>
</dbReference>
<proteinExistence type="inferred from homology"/>
<feature type="domain" description="Mechanosensitive ion channel transmembrane helices 2/3" evidence="10">
    <location>
        <begin position="80"/>
        <end position="123"/>
    </location>
</feature>
<evidence type="ECO:0000256" key="3">
    <source>
        <dbReference type="ARBA" id="ARBA00022475"/>
    </source>
</evidence>
<dbReference type="InterPro" id="IPR008910">
    <property type="entry name" value="MSC_TM_helix"/>
</dbReference>
<dbReference type="Pfam" id="PF21088">
    <property type="entry name" value="MS_channel_1st"/>
    <property type="match status" value="1"/>
</dbReference>
<evidence type="ECO:0000256" key="6">
    <source>
        <dbReference type="ARBA" id="ARBA00023136"/>
    </source>
</evidence>
<feature type="domain" description="Mechanosensitive ion channel MscS C-terminal" evidence="9">
    <location>
        <begin position="198"/>
        <end position="283"/>
    </location>
</feature>
<dbReference type="InterPro" id="IPR045275">
    <property type="entry name" value="MscS_archaea/bacteria_type"/>
</dbReference>
<dbReference type="EMBL" id="FPBK01000006">
    <property type="protein sequence ID" value="SFU53555.1"/>
    <property type="molecule type" value="Genomic_DNA"/>
</dbReference>
<dbReference type="RefSeq" id="WP_093025001.1">
    <property type="nucleotide sequence ID" value="NZ_FPBK01000006.1"/>
</dbReference>